<proteinExistence type="predicted"/>
<gene>
    <name evidence="1" type="ORF">EZS27_040286</name>
</gene>
<organism evidence="1">
    <name type="scientific">termite gut metagenome</name>
    <dbReference type="NCBI Taxonomy" id="433724"/>
    <lineage>
        <taxon>unclassified sequences</taxon>
        <taxon>metagenomes</taxon>
        <taxon>organismal metagenomes</taxon>
    </lineage>
</organism>
<evidence type="ECO:0000313" key="1">
    <source>
        <dbReference type="EMBL" id="KAA6308039.1"/>
    </source>
</evidence>
<reference evidence="1" key="1">
    <citation type="submission" date="2019-03" db="EMBL/GenBank/DDBJ databases">
        <title>Single cell metagenomics reveals metabolic interactions within the superorganism composed of flagellate Streblomastix strix and complex community of Bacteroidetes bacteria on its surface.</title>
        <authorList>
            <person name="Treitli S.C."/>
            <person name="Kolisko M."/>
            <person name="Husnik F."/>
            <person name="Keeling P."/>
            <person name="Hampl V."/>
        </authorList>
    </citation>
    <scope>NUCLEOTIDE SEQUENCE</scope>
    <source>
        <strain evidence="1">STM</strain>
    </source>
</reference>
<protein>
    <submittedName>
        <fullName evidence="1">Uncharacterized protein</fullName>
    </submittedName>
</protein>
<accession>A0A5J4PHK6</accession>
<dbReference type="EMBL" id="SNRY01008743">
    <property type="protein sequence ID" value="KAA6308039.1"/>
    <property type="molecule type" value="Genomic_DNA"/>
</dbReference>
<dbReference type="AlphaFoldDB" id="A0A5J4PHK6"/>
<comment type="caution">
    <text evidence="1">The sequence shown here is derived from an EMBL/GenBank/DDBJ whole genome shotgun (WGS) entry which is preliminary data.</text>
</comment>
<sequence length="166" mass="19051">MKKYVFIVMVILMAAFCFCGCHQDKIDGFWGLKFGESKAAVVNSLKKRFGEDMKLEDIKRGDVLIIKNVEFGGITFKNAFLSFSENKLYGGYFVTLIEYEDKDSAINIYSSIEANLRKKYGEPNKSDSATVLDHKWGESNRTEVWLKLDEDNGKYVAISLSYEDYR</sequence>
<name>A0A5J4PHK6_9ZZZZ</name>
<feature type="non-terminal residue" evidence="1">
    <location>
        <position position="166"/>
    </location>
</feature>